<evidence type="ECO:0000256" key="1">
    <source>
        <dbReference type="SAM" id="Phobius"/>
    </source>
</evidence>
<feature type="transmembrane region" description="Helical" evidence="1">
    <location>
        <begin position="121"/>
        <end position="141"/>
    </location>
</feature>
<proteinExistence type="predicted"/>
<comment type="caution">
    <text evidence="2">The sequence shown here is derived from an EMBL/GenBank/DDBJ whole genome shotgun (WGS) entry which is preliminary data.</text>
</comment>
<sequence>MTPQAWTQLDPGTRILDIVPATVLVFTDTESRLVSLVNEGNQVCSLSVVGASGMRLLGLLEADEVVGGLTQRVLGLPNGRCVLLPPLVRVSPPQWVWTTSILGTVAVTVLLTFLLRAPLLLLPGLLLALVLIPVMIGTVLSRFEVLGQRKRGIIGAASLHAWARRMDPKDPPQELPVEPPLTPEQRAERVRQEYGRLRTDLVYRLENPALFDPAVPTTAAFEAALVECDDEVSFQTANRLEVRFNLARQHAERVGLGHVDDVHRDEVARAVKVARLAVGASSTGERATALGQLQRILDGLALYYLPARTNLAELEG</sequence>
<accession>A0A3P1T3G7</accession>
<dbReference type="OrthoDB" id="3727470at2"/>
<keyword evidence="1" id="KW-0812">Transmembrane</keyword>
<organism evidence="2 3">
    <name type="scientific">Arachnia propionica</name>
    <dbReference type="NCBI Taxonomy" id="1750"/>
    <lineage>
        <taxon>Bacteria</taxon>
        <taxon>Bacillati</taxon>
        <taxon>Actinomycetota</taxon>
        <taxon>Actinomycetes</taxon>
        <taxon>Propionibacteriales</taxon>
        <taxon>Propionibacteriaceae</taxon>
        <taxon>Arachnia</taxon>
    </lineage>
</organism>
<feature type="transmembrane region" description="Helical" evidence="1">
    <location>
        <begin position="95"/>
        <end position="115"/>
    </location>
</feature>
<dbReference type="RefSeq" id="WP_124845858.1">
    <property type="nucleotide sequence ID" value="NZ_RQZG01000021.1"/>
</dbReference>
<reference evidence="2 3" key="1">
    <citation type="submission" date="2018-11" db="EMBL/GenBank/DDBJ databases">
        <title>Genomes From Bacteria Associated with the Canine Oral Cavity: a Test Case for Automated Genome-Based Taxonomic Assignment.</title>
        <authorList>
            <person name="Coil D.A."/>
            <person name="Jospin G."/>
            <person name="Darling A.E."/>
            <person name="Wallis C."/>
            <person name="Davis I.J."/>
            <person name="Harris S."/>
            <person name="Eisen J.A."/>
            <person name="Holcombe L.J."/>
            <person name="O'Flynn C."/>
        </authorList>
    </citation>
    <scope>NUCLEOTIDE SEQUENCE [LARGE SCALE GENOMIC DNA]</scope>
    <source>
        <strain evidence="2 3">OH887_COT-365</strain>
    </source>
</reference>
<name>A0A3P1T3G7_9ACTN</name>
<dbReference type="AlphaFoldDB" id="A0A3P1T3G7"/>
<evidence type="ECO:0000313" key="2">
    <source>
        <dbReference type="EMBL" id="RRD03366.1"/>
    </source>
</evidence>
<gene>
    <name evidence="2" type="ORF">EII34_14330</name>
</gene>
<dbReference type="EMBL" id="RQZG01000021">
    <property type="protein sequence ID" value="RRD03366.1"/>
    <property type="molecule type" value="Genomic_DNA"/>
</dbReference>
<protein>
    <submittedName>
        <fullName evidence="2">Uncharacterized protein</fullName>
    </submittedName>
</protein>
<keyword evidence="1" id="KW-0472">Membrane</keyword>
<evidence type="ECO:0000313" key="3">
    <source>
        <dbReference type="Proteomes" id="UP000280819"/>
    </source>
</evidence>
<keyword evidence="1" id="KW-1133">Transmembrane helix</keyword>
<dbReference type="Proteomes" id="UP000280819">
    <property type="component" value="Unassembled WGS sequence"/>
</dbReference>